<evidence type="ECO:0000313" key="1">
    <source>
        <dbReference type="EMBL" id="OCT78110.1"/>
    </source>
</evidence>
<dbReference type="GO" id="GO:0005737">
    <property type="term" value="C:cytoplasm"/>
    <property type="evidence" value="ECO:0007669"/>
    <property type="project" value="GOC"/>
</dbReference>
<dbReference type="Proteomes" id="UP000694892">
    <property type="component" value="Chromosome 5S"/>
</dbReference>
<dbReference type="GO" id="GO:0006888">
    <property type="term" value="P:endoplasmic reticulum to Golgi vesicle-mediated transport"/>
    <property type="evidence" value="ECO:0007669"/>
    <property type="project" value="TreeGrafter"/>
</dbReference>
<reference evidence="2" key="1">
    <citation type="journal article" date="2016" name="Nature">
        <title>Genome evolution in the allotetraploid frog Xenopus laevis.</title>
        <authorList>
            <person name="Session A.M."/>
            <person name="Uno Y."/>
            <person name="Kwon T."/>
            <person name="Chapman J.A."/>
            <person name="Toyoda A."/>
            <person name="Takahashi S."/>
            <person name="Fukui A."/>
            <person name="Hikosaka A."/>
            <person name="Suzuki A."/>
            <person name="Kondo M."/>
            <person name="van Heeringen S.J."/>
            <person name="Quigley I."/>
            <person name="Heinz S."/>
            <person name="Ogino H."/>
            <person name="Ochi H."/>
            <person name="Hellsten U."/>
            <person name="Lyons J.B."/>
            <person name="Simakov O."/>
            <person name="Putnam N."/>
            <person name="Stites J."/>
            <person name="Kuroki Y."/>
            <person name="Tanaka T."/>
            <person name="Michiue T."/>
            <person name="Watanabe M."/>
            <person name="Bogdanovic O."/>
            <person name="Lister R."/>
            <person name="Georgiou G."/>
            <person name="Paranjpe S.S."/>
            <person name="van Kruijsbergen I."/>
            <person name="Shu S."/>
            <person name="Carlson J."/>
            <person name="Kinoshita T."/>
            <person name="Ohta Y."/>
            <person name="Mawaribuchi S."/>
            <person name="Jenkins J."/>
            <person name="Grimwood J."/>
            <person name="Schmutz J."/>
            <person name="Mitros T."/>
            <person name="Mozaffari S.V."/>
            <person name="Suzuki Y."/>
            <person name="Haramoto Y."/>
            <person name="Yamamoto T.S."/>
            <person name="Takagi C."/>
            <person name="Heald R."/>
            <person name="Miller K."/>
            <person name="Haudenschild C."/>
            <person name="Kitzman J."/>
            <person name="Nakayama T."/>
            <person name="Izutsu Y."/>
            <person name="Robert J."/>
            <person name="Fortriede J."/>
            <person name="Burns K."/>
            <person name="Lotay V."/>
            <person name="Karimi K."/>
            <person name="Yasuoka Y."/>
            <person name="Dichmann D.S."/>
            <person name="Flajnik M.F."/>
            <person name="Houston D.W."/>
            <person name="Shendure J."/>
            <person name="DuPasquier L."/>
            <person name="Vize P.D."/>
            <person name="Zorn A.M."/>
            <person name="Ito M."/>
            <person name="Marcotte E.M."/>
            <person name="Wallingford J.B."/>
            <person name="Ito Y."/>
            <person name="Asashima M."/>
            <person name="Ueno N."/>
            <person name="Matsuda Y."/>
            <person name="Veenstra G.J."/>
            <person name="Fujiyama A."/>
            <person name="Harland R.M."/>
            <person name="Taira M."/>
            <person name="Rokhsar D.S."/>
        </authorList>
    </citation>
    <scope>NUCLEOTIDE SEQUENCE [LARGE SCALE GENOMIC DNA]</scope>
    <source>
        <strain evidence="2">J</strain>
    </source>
</reference>
<dbReference type="PANTHER" id="PTHR46355">
    <property type="entry name" value="UPF0428 PROTEIN CXORF56"/>
    <property type="match status" value="1"/>
</dbReference>
<evidence type="ECO:0000313" key="2">
    <source>
        <dbReference type="Proteomes" id="UP000694892"/>
    </source>
</evidence>
<dbReference type="AlphaFoldDB" id="A0A974HHG8"/>
<dbReference type="InterPro" id="IPR029704">
    <property type="entry name" value="STEEP-like"/>
</dbReference>
<accession>A0A974HHG8</accession>
<dbReference type="GO" id="GO:0090158">
    <property type="term" value="P:endoplasmic reticulum membrane organization"/>
    <property type="evidence" value="ECO:0007669"/>
    <property type="project" value="TreeGrafter"/>
</dbReference>
<sequence>MTKRTKNMSKFSSVTVSTIDEEEEEIEAGEVADSKPKMQLERKGMSKRRLQELVIAIIHGRYSSPCTDHFTLLRFFVRISVSTYIYAHVLSTIYNSGALITTVTPL</sequence>
<protein>
    <submittedName>
        <fullName evidence="1">Uncharacterized protein</fullName>
    </submittedName>
</protein>
<dbReference type="EMBL" id="CM004475">
    <property type="protein sequence ID" value="OCT78110.1"/>
    <property type="molecule type" value="Genomic_DNA"/>
</dbReference>
<proteinExistence type="predicted"/>
<name>A0A974HHG8_XENLA</name>
<gene>
    <name evidence="1" type="ORF">XELAEV_18029215mg</name>
</gene>
<organism evidence="1 2">
    <name type="scientific">Xenopus laevis</name>
    <name type="common">African clawed frog</name>
    <dbReference type="NCBI Taxonomy" id="8355"/>
    <lineage>
        <taxon>Eukaryota</taxon>
        <taxon>Metazoa</taxon>
        <taxon>Chordata</taxon>
        <taxon>Craniata</taxon>
        <taxon>Vertebrata</taxon>
        <taxon>Euteleostomi</taxon>
        <taxon>Amphibia</taxon>
        <taxon>Batrachia</taxon>
        <taxon>Anura</taxon>
        <taxon>Pipoidea</taxon>
        <taxon>Pipidae</taxon>
        <taxon>Xenopodinae</taxon>
        <taxon>Xenopus</taxon>
        <taxon>Xenopus</taxon>
    </lineage>
</organism>
<dbReference type="PANTHER" id="PTHR46355:SF1">
    <property type="entry name" value="STING ER EXIT PROTEIN"/>
    <property type="match status" value="1"/>
</dbReference>